<feature type="region of interest" description="Disordered" evidence="2">
    <location>
        <begin position="155"/>
        <end position="188"/>
    </location>
</feature>
<dbReference type="AlphaFoldDB" id="A0AAU9JRS4"/>
<dbReference type="Proteomes" id="UP001162131">
    <property type="component" value="Unassembled WGS sequence"/>
</dbReference>
<reference evidence="3" key="1">
    <citation type="submission" date="2021-09" db="EMBL/GenBank/DDBJ databases">
        <authorList>
            <consortium name="AG Swart"/>
            <person name="Singh M."/>
            <person name="Singh A."/>
            <person name="Seah K."/>
            <person name="Emmerich C."/>
        </authorList>
    </citation>
    <scope>NUCLEOTIDE SEQUENCE</scope>
    <source>
        <strain evidence="3">ATCC30299</strain>
    </source>
</reference>
<keyword evidence="4" id="KW-1185">Reference proteome</keyword>
<gene>
    <name evidence="3" type="ORF">BSTOLATCC_MIC40585</name>
</gene>
<organism evidence="3 4">
    <name type="scientific">Blepharisma stoltei</name>
    <dbReference type="NCBI Taxonomy" id="1481888"/>
    <lineage>
        <taxon>Eukaryota</taxon>
        <taxon>Sar</taxon>
        <taxon>Alveolata</taxon>
        <taxon>Ciliophora</taxon>
        <taxon>Postciliodesmatophora</taxon>
        <taxon>Heterotrichea</taxon>
        <taxon>Heterotrichida</taxon>
        <taxon>Blepharismidae</taxon>
        <taxon>Blepharisma</taxon>
    </lineage>
</organism>
<name>A0AAU9JRS4_9CILI</name>
<accession>A0AAU9JRS4</accession>
<evidence type="ECO:0000256" key="1">
    <source>
        <dbReference type="SAM" id="Coils"/>
    </source>
</evidence>
<sequence>MHSYPSYVYQGYDSRSNGVYNPYMHTPQKKRKFGTLEEGFFSLSLGNKESKVKDKKEDIEMSSSLNIFKDLNIQGIPNRIFNENHIKNFGMSSSDDFNYQNPPNQISNASLPINNINCNNIVIANFNNGTVESRSKMLSDLSPLLASLDFENQNEKRSFNPPHESAIKNQKMIMPPSLPYSQSPKKRNRDEDCMPIFIGIKDKFNGFKIVPIDAKIIKKLMKKEKQNPDGPIAKYIQIENMQEMRAELECLNKRIIEFNQLIKVLDQKIYWNNQAFKVRNDTINGYPTAQNCYMYANIWYDECLRSDRKKLLIKLLKRKRWLESQLKQQYIVI</sequence>
<dbReference type="EMBL" id="CAJZBQ010000040">
    <property type="protein sequence ID" value="CAG9326152.1"/>
    <property type="molecule type" value="Genomic_DNA"/>
</dbReference>
<feature type="coiled-coil region" evidence="1">
    <location>
        <begin position="241"/>
        <end position="268"/>
    </location>
</feature>
<protein>
    <submittedName>
        <fullName evidence="3">Uncharacterized protein</fullName>
    </submittedName>
</protein>
<evidence type="ECO:0000256" key="2">
    <source>
        <dbReference type="SAM" id="MobiDB-lite"/>
    </source>
</evidence>
<evidence type="ECO:0000313" key="4">
    <source>
        <dbReference type="Proteomes" id="UP001162131"/>
    </source>
</evidence>
<evidence type="ECO:0000313" key="3">
    <source>
        <dbReference type="EMBL" id="CAG9326152.1"/>
    </source>
</evidence>
<keyword evidence="1" id="KW-0175">Coiled coil</keyword>
<comment type="caution">
    <text evidence="3">The sequence shown here is derived from an EMBL/GenBank/DDBJ whole genome shotgun (WGS) entry which is preliminary data.</text>
</comment>
<proteinExistence type="predicted"/>